<dbReference type="KEGG" id="bmeg:BG04_2032"/>
<evidence type="ECO:0000313" key="1">
    <source>
        <dbReference type="EMBL" id="AJI21168.1"/>
    </source>
</evidence>
<protein>
    <recommendedName>
        <fullName evidence="3">DUF1641 domain-containing protein</fullName>
    </recommendedName>
</protein>
<name>A0A0B6AKN7_PRIM2</name>
<organism evidence="1 2">
    <name type="scientific">Priestia megaterium (strain ATCC 14581 / DSM 32 / CCUG 1817 / JCM 2506 / NBRC 15308 / NCIMB 9376 / NCTC 10342 / NRRL B-14308 / VKM B-512 / Ford 19)</name>
    <name type="common">Bacillus megaterium</name>
    <dbReference type="NCBI Taxonomy" id="1348623"/>
    <lineage>
        <taxon>Bacteria</taxon>
        <taxon>Bacillati</taxon>
        <taxon>Bacillota</taxon>
        <taxon>Bacilli</taxon>
        <taxon>Bacillales</taxon>
        <taxon>Bacillaceae</taxon>
        <taxon>Priestia</taxon>
    </lineage>
</organism>
<dbReference type="Pfam" id="PF07849">
    <property type="entry name" value="DUF1641"/>
    <property type="match status" value="1"/>
</dbReference>
<dbReference type="InterPro" id="IPR012440">
    <property type="entry name" value="DUF1641"/>
</dbReference>
<accession>A0A0B6AKN7</accession>
<dbReference type="HOGENOM" id="CLU_102904_1_0_9"/>
<dbReference type="GeneID" id="93645498"/>
<dbReference type="PANTHER" id="PTHR38433:SF1">
    <property type="entry name" value="DUF1641 DOMAIN-CONTAINING PROTEIN"/>
    <property type="match status" value="1"/>
</dbReference>
<dbReference type="AlphaFoldDB" id="A0A0B6AKN7"/>
<evidence type="ECO:0008006" key="3">
    <source>
        <dbReference type="Google" id="ProtNLM"/>
    </source>
</evidence>
<dbReference type="RefSeq" id="WP_034648426.1">
    <property type="nucleotide sequence ID" value="NZ_BCVB01000009.1"/>
</dbReference>
<dbReference type="PANTHER" id="PTHR38433">
    <property type="match status" value="1"/>
</dbReference>
<evidence type="ECO:0000313" key="2">
    <source>
        <dbReference type="Proteomes" id="UP000031829"/>
    </source>
</evidence>
<proteinExistence type="predicted"/>
<gene>
    <name evidence="1" type="ORF">BG04_2032</name>
</gene>
<reference evidence="1 2" key="1">
    <citation type="journal article" date="2015" name="Genome Announc.">
        <title>Complete genome sequences for 35 biothreat assay-relevant bacillus species.</title>
        <authorList>
            <person name="Johnson S.L."/>
            <person name="Daligault H.E."/>
            <person name="Davenport K.W."/>
            <person name="Jaissle J."/>
            <person name="Frey K.G."/>
            <person name="Ladner J.T."/>
            <person name="Broomall S.M."/>
            <person name="Bishop-Lilly K.A."/>
            <person name="Bruce D.C."/>
            <person name="Gibbons H.S."/>
            <person name="Coyne S.R."/>
            <person name="Lo C.C."/>
            <person name="Meincke L."/>
            <person name="Munk A.C."/>
            <person name="Koroleva G.I."/>
            <person name="Rosenzweig C.N."/>
            <person name="Palacios G.F."/>
            <person name="Redden C.L."/>
            <person name="Minogue T.D."/>
            <person name="Chain P.S."/>
        </authorList>
    </citation>
    <scope>NUCLEOTIDE SEQUENCE [LARGE SCALE GENOMIC DNA]</scope>
    <source>
        <strain evidence="2">ATCC 14581 / DSM 32 / JCM 2506 / NBRC 15308 / NCIMB 9376 / NCTC 10342 / NRRL B-14308 / VKM B-512</strain>
    </source>
</reference>
<sequence length="159" mass="17140">MAQPITEIKKPLLSEEEEKQQKLEDLTSLLADNEEALNRIIGIVGELNDMGVLEAADSMIQAKEKISKIALHQISREPVTNLINTLMGASSGLMKADPEVTAKLVNSATAGMNEANEYVKTGKKVSALALIKALNDPDVNRAIGFGLHFLKGMGKALEE</sequence>
<dbReference type="Proteomes" id="UP000031829">
    <property type="component" value="Chromosome"/>
</dbReference>
<dbReference type="EMBL" id="CP009920">
    <property type="protein sequence ID" value="AJI21168.1"/>
    <property type="molecule type" value="Genomic_DNA"/>
</dbReference>